<evidence type="ECO:0000313" key="2">
    <source>
        <dbReference type="EMBL" id="QNR24746.1"/>
    </source>
</evidence>
<dbReference type="AlphaFoldDB" id="A0A7H0VG98"/>
<name>A0A7H0VG98_9FLAO</name>
<dbReference type="EMBL" id="CP060139">
    <property type="protein sequence ID" value="QNR24746.1"/>
    <property type="molecule type" value="Genomic_DNA"/>
</dbReference>
<evidence type="ECO:0000313" key="3">
    <source>
        <dbReference type="Proteomes" id="UP000516305"/>
    </source>
</evidence>
<proteinExistence type="predicted"/>
<keyword evidence="2" id="KW-0808">Transferase</keyword>
<sequence length="342" mass="39835">MKKAVMRVIYLGYYFKQLDWEKYRHFIKYTSKETKIPGPVLVWKSMWNSMLYNISLLEYFQFHFYRKTKEEKEKWAGTGYMYEFQRVMNPMSSRDILDDKRLFFQRYRKFFVHEVYSDKEFYEDPQIFEKLKNAVSGKIVIKASDGKCGAQVKILNTDGLTREKVISQLKEDKYDMVEEFIIQHSELTRLAPKAVNTVRIFTQLNDKDEVEILGCRQRLSVYSNVDNLAAGNIAAPIDEKTGKIIGPGVYSDISKEPETVHPVSGVEIVGFQVPLWKECLALAKEAALFDKTNRSIGWDIVVTESGPGLIEGNHDWCKLVWQLPVDTGMKSTLQAHWDQYQK</sequence>
<evidence type="ECO:0000259" key="1">
    <source>
        <dbReference type="Pfam" id="PF14397"/>
    </source>
</evidence>
<dbReference type="KEGG" id="chyd:H4K34_02570"/>
<protein>
    <submittedName>
        <fullName evidence="2">Hexapeptide transferase</fullName>
    </submittedName>
</protein>
<keyword evidence="3" id="KW-1185">Reference proteome</keyword>
<dbReference type="InterPro" id="IPR039523">
    <property type="entry name" value="RimK-rel_E_lig_ATP-grasp"/>
</dbReference>
<dbReference type="GO" id="GO:0016740">
    <property type="term" value="F:transferase activity"/>
    <property type="evidence" value="ECO:0007669"/>
    <property type="project" value="UniProtKB-KW"/>
</dbReference>
<accession>A0A7H0VG98</accession>
<dbReference type="RefSeq" id="WP_210759272.1">
    <property type="nucleotide sequence ID" value="NZ_CP060139.1"/>
</dbReference>
<dbReference type="Pfam" id="PF14397">
    <property type="entry name" value="ATPgrasp_ST"/>
    <property type="match status" value="1"/>
</dbReference>
<reference evidence="2 3" key="1">
    <citation type="submission" date="2020-08" db="EMBL/GenBank/DDBJ databases">
        <title>Croceimicrobium hydrocarbonivorans gen. nov., sp. nov., a novel marine bacterium isolated from a bacterial consortium that degrades polyethylene terephthalate.</title>
        <authorList>
            <person name="Liu R."/>
        </authorList>
    </citation>
    <scope>NUCLEOTIDE SEQUENCE [LARGE SCALE GENOMIC DNA]</scope>
    <source>
        <strain evidence="2 3">A20-9</strain>
    </source>
</reference>
<organism evidence="2 3">
    <name type="scientific">Croceimicrobium hydrocarbonivorans</name>
    <dbReference type="NCBI Taxonomy" id="2761580"/>
    <lineage>
        <taxon>Bacteria</taxon>
        <taxon>Pseudomonadati</taxon>
        <taxon>Bacteroidota</taxon>
        <taxon>Flavobacteriia</taxon>
        <taxon>Flavobacteriales</taxon>
        <taxon>Owenweeksiaceae</taxon>
        <taxon>Croceimicrobium</taxon>
    </lineage>
</organism>
<gene>
    <name evidence="2" type="ORF">H4K34_02570</name>
</gene>
<dbReference type="Proteomes" id="UP000516305">
    <property type="component" value="Chromosome"/>
</dbReference>
<feature type="domain" description="Alpha-L-glutamate ligase-related protein ATP-grasp" evidence="1">
    <location>
        <begin position="83"/>
        <end position="334"/>
    </location>
</feature>
<dbReference type="SUPFAM" id="SSF56059">
    <property type="entry name" value="Glutathione synthetase ATP-binding domain-like"/>
    <property type="match status" value="1"/>
</dbReference>